<accession>A0A8T3VKQ5</accession>
<evidence type="ECO:0008006" key="3">
    <source>
        <dbReference type="Google" id="ProtNLM"/>
    </source>
</evidence>
<dbReference type="AlphaFoldDB" id="A0A8T3VKQ5"/>
<organism evidence="1 2">
    <name type="scientific">Methanobrevibacter olleyae</name>
    <dbReference type="NCBI Taxonomy" id="294671"/>
    <lineage>
        <taxon>Archaea</taxon>
        <taxon>Methanobacteriati</taxon>
        <taxon>Methanobacteriota</taxon>
        <taxon>Methanomada group</taxon>
        <taxon>Methanobacteria</taxon>
        <taxon>Methanobacteriales</taxon>
        <taxon>Methanobacteriaceae</taxon>
        <taxon>Methanobrevibacter</taxon>
    </lineage>
</organism>
<reference evidence="1" key="1">
    <citation type="submission" date="2019-04" db="EMBL/GenBank/DDBJ databases">
        <title>Evolution of Biomass-Degrading Anaerobic Consortia Revealed by Metagenomics.</title>
        <authorList>
            <person name="Peng X."/>
        </authorList>
    </citation>
    <scope>NUCLEOTIDE SEQUENCE</scope>
    <source>
        <strain evidence="1">SIG14</strain>
    </source>
</reference>
<sequence>MIENEYWIDKNVVKYLKKSIYYCNEISKNYQRIENNNETPINQYVAMLEEANCFSKLADYENEEENYKKSLKLYDKVIKNTKDKQAKYLSIMNKSKVQIIIYEKNIRSFKEINKNLNKINQAILTLQESLNFFKQHEELEENCSICLANIRRARSIYKSFTRHYFKIYMKYKPSKYEKINKIKTYKFEVIYD</sequence>
<protein>
    <recommendedName>
        <fullName evidence="3">TPR repeat-containing protein</fullName>
    </recommendedName>
</protein>
<evidence type="ECO:0000313" key="1">
    <source>
        <dbReference type="EMBL" id="MBE6512114.1"/>
    </source>
</evidence>
<dbReference type="Proteomes" id="UP000732619">
    <property type="component" value="Unassembled WGS sequence"/>
</dbReference>
<evidence type="ECO:0000313" key="2">
    <source>
        <dbReference type="Proteomes" id="UP000732619"/>
    </source>
</evidence>
<name>A0A8T3VKQ5_METOL</name>
<dbReference type="EMBL" id="SUTG01000008">
    <property type="protein sequence ID" value="MBE6512114.1"/>
    <property type="molecule type" value="Genomic_DNA"/>
</dbReference>
<gene>
    <name evidence="1" type="ORF">E7Z75_03030</name>
</gene>
<comment type="caution">
    <text evidence="1">The sequence shown here is derived from an EMBL/GenBank/DDBJ whole genome shotgun (WGS) entry which is preliminary data.</text>
</comment>
<proteinExistence type="predicted"/>